<name>A0A9X0DE49_9HELO</name>
<dbReference type="EMBL" id="JAPEIS010000016">
    <property type="protein sequence ID" value="KAJ8058232.1"/>
    <property type="molecule type" value="Genomic_DNA"/>
</dbReference>
<comment type="caution">
    <text evidence="1">The sequence shown here is derived from an EMBL/GenBank/DDBJ whole genome shotgun (WGS) entry which is preliminary data.</text>
</comment>
<reference evidence="1" key="1">
    <citation type="submission" date="2022-11" db="EMBL/GenBank/DDBJ databases">
        <title>Genome Resource of Sclerotinia nivalis Strain SnTB1, a Plant Pathogen Isolated from American Ginseng.</title>
        <authorList>
            <person name="Fan S."/>
        </authorList>
    </citation>
    <scope>NUCLEOTIDE SEQUENCE</scope>
    <source>
        <strain evidence="1">SnTB1</strain>
    </source>
</reference>
<evidence type="ECO:0000313" key="2">
    <source>
        <dbReference type="Proteomes" id="UP001152300"/>
    </source>
</evidence>
<accession>A0A9X0DE49</accession>
<keyword evidence="2" id="KW-1185">Reference proteome</keyword>
<dbReference type="Proteomes" id="UP001152300">
    <property type="component" value="Unassembled WGS sequence"/>
</dbReference>
<organism evidence="1 2">
    <name type="scientific">Sclerotinia nivalis</name>
    <dbReference type="NCBI Taxonomy" id="352851"/>
    <lineage>
        <taxon>Eukaryota</taxon>
        <taxon>Fungi</taxon>
        <taxon>Dikarya</taxon>
        <taxon>Ascomycota</taxon>
        <taxon>Pezizomycotina</taxon>
        <taxon>Leotiomycetes</taxon>
        <taxon>Helotiales</taxon>
        <taxon>Sclerotiniaceae</taxon>
        <taxon>Sclerotinia</taxon>
    </lineage>
</organism>
<protein>
    <submittedName>
        <fullName evidence="1">Uncharacterized protein</fullName>
    </submittedName>
</protein>
<dbReference type="AlphaFoldDB" id="A0A9X0DE49"/>
<gene>
    <name evidence="1" type="ORF">OCU04_012428</name>
</gene>
<proteinExistence type="predicted"/>
<evidence type="ECO:0000313" key="1">
    <source>
        <dbReference type="EMBL" id="KAJ8058232.1"/>
    </source>
</evidence>
<sequence length="88" mass="9946">MTSRMEGVILASYSCSRESATWEGSKKVSEFQPFVAYSPYQVVDLLVLQLDEKCKKYIVSTSIVRFGSFIPVNALVGQLDRQYPMDRG</sequence>